<evidence type="ECO:0000313" key="1">
    <source>
        <dbReference type="EMBL" id="KAG2635586.1"/>
    </source>
</evidence>
<dbReference type="EMBL" id="CM029040">
    <property type="protein sequence ID" value="KAG2635586.1"/>
    <property type="molecule type" value="Genomic_DNA"/>
</dbReference>
<gene>
    <name evidence="1" type="ORF">PVAP13_2NG402603</name>
</gene>
<name>A0A8T0VPS6_PANVG</name>
<organism evidence="1 2">
    <name type="scientific">Panicum virgatum</name>
    <name type="common">Blackwell switchgrass</name>
    <dbReference type="NCBI Taxonomy" id="38727"/>
    <lineage>
        <taxon>Eukaryota</taxon>
        <taxon>Viridiplantae</taxon>
        <taxon>Streptophyta</taxon>
        <taxon>Embryophyta</taxon>
        <taxon>Tracheophyta</taxon>
        <taxon>Spermatophyta</taxon>
        <taxon>Magnoliopsida</taxon>
        <taxon>Liliopsida</taxon>
        <taxon>Poales</taxon>
        <taxon>Poaceae</taxon>
        <taxon>PACMAD clade</taxon>
        <taxon>Panicoideae</taxon>
        <taxon>Panicodae</taxon>
        <taxon>Paniceae</taxon>
        <taxon>Panicinae</taxon>
        <taxon>Panicum</taxon>
        <taxon>Panicum sect. Hiantes</taxon>
    </lineage>
</organism>
<sequence>MIADPLHPSQRRRVAPRALVLLSGITHLILLHGWSVRTPSGSTSILGPGSRSCGAAVRHTPVLRLNRVRERAGSILVIFTEWAHMLGHLNGVN</sequence>
<comment type="caution">
    <text evidence="1">The sequence shown here is derived from an EMBL/GenBank/DDBJ whole genome shotgun (WGS) entry which is preliminary data.</text>
</comment>
<reference evidence="1" key="1">
    <citation type="submission" date="2020-05" db="EMBL/GenBank/DDBJ databases">
        <title>WGS assembly of Panicum virgatum.</title>
        <authorList>
            <person name="Lovell J.T."/>
            <person name="Jenkins J."/>
            <person name="Shu S."/>
            <person name="Juenger T.E."/>
            <person name="Schmutz J."/>
        </authorList>
    </citation>
    <scope>NUCLEOTIDE SEQUENCE</scope>
    <source>
        <strain evidence="1">AP13</strain>
    </source>
</reference>
<keyword evidence="2" id="KW-1185">Reference proteome</keyword>
<evidence type="ECO:0000313" key="2">
    <source>
        <dbReference type="Proteomes" id="UP000823388"/>
    </source>
</evidence>
<dbReference type="AlphaFoldDB" id="A0A8T0VPS6"/>
<protein>
    <submittedName>
        <fullName evidence="1">Uncharacterized protein</fullName>
    </submittedName>
</protein>
<accession>A0A8T0VPS6</accession>
<dbReference type="Proteomes" id="UP000823388">
    <property type="component" value="Chromosome 2N"/>
</dbReference>
<proteinExistence type="predicted"/>